<proteinExistence type="predicted"/>
<evidence type="ECO:0000313" key="1">
    <source>
        <dbReference type="EMBL" id="CAG8462844.1"/>
    </source>
</evidence>
<protein>
    <submittedName>
        <fullName evidence="1">1558_t:CDS:1</fullName>
    </submittedName>
</protein>
<accession>A0ABM8VWE7</accession>
<comment type="caution">
    <text evidence="1">The sequence shown here is derived from an EMBL/GenBank/DDBJ whole genome shotgun (WGS) entry which is preliminary data.</text>
</comment>
<reference evidence="1 2" key="1">
    <citation type="submission" date="2021-06" db="EMBL/GenBank/DDBJ databases">
        <authorList>
            <person name="Kallberg Y."/>
            <person name="Tangrot J."/>
            <person name="Rosling A."/>
        </authorList>
    </citation>
    <scope>NUCLEOTIDE SEQUENCE [LARGE SCALE GENOMIC DNA]</scope>
    <source>
        <strain evidence="1 2">120-4 pot B 10/14</strain>
    </source>
</reference>
<sequence>MSISPIYLVSNPSILNNSRSRELYKKFMNNDCTCNISKFVLWRINACR</sequence>
<keyword evidence="2" id="KW-1185">Reference proteome</keyword>
<dbReference type="Proteomes" id="UP000789901">
    <property type="component" value="Unassembled WGS sequence"/>
</dbReference>
<evidence type="ECO:0000313" key="2">
    <source>
        <dbReference type="Proteomes" id="UP000789901"/>
    </source>
</evidence>
<gene>
    <name evidence="1" type="ORF">GMARGA_LOCUS392</name>
</gene>
<name>A0ABM8VWE7_GIGMA</name>
<dbReference type="EMBL" id="CAJVQB010000067">
    <property type="protein sequence ID" value="CAG8462844.1"/>
    <property type="molecule type" value="Genomic_DNA"/>
</dbReference>
<organism evidence="1 2">
    <name type="scientific">Gigaspora margarita</name>
    <dbReference type="NCBI Taxonomy" id="4874"/>
    <lineage>
        <taxon>Eukaryota</taxon>
        <taxon>Fungi</taxon>
        <taxon>Fungi incertae sedis</taxon>
        <taxon>Mucoromycota</taxon>
        <taxon>Glomeromycotina</taxon>
        <taxon>Glomeromycetes</taxon>
        <taxon>Diversisporales</taxon>
        <taxon>Gigasporaceae</taxon>
        <taxon>Gigaspora</taxon>
    </lineage>
</organism>